<reference evidence="1" key="1">
    <citation type="journal article" date="2023" name="Access Microbiol">
        <title>De-novo genome assembly for Akanthomyces muscarius, a biocontrol agent of insect agricultural pests.</title>
        <authorList>
            <person name="Erdos Z."/>
            <person name="Studholme D.J."/>
            <person name="Raymond B."/>
            <person name="Sharma M."/>
        </authorList>
    </citation>
    <scope>NUCLEOTIDE SEQUENCE</scope>
    <source>
        <strain evidence="1">Ve6</strain>
    </source>
</reference>
<dbReference type="EMBL" id="JAJHUN010000006">
    <property type="protein sequence ID" value="KAJ4158011.1"/>
    <property type="molecule type" value="Genomic_DNA"/>
</dbReference>
<protein>
    <submittedName>
        <fullName evidence="1">Uncharacterized protein</fullName>
    </submittedName>
</protein>
<evidence type="ECO:0000313" key="1">
    <source>
        <dbReference type="EMBL" id="KAJ4158011.1"/>
    </source>
</evidence>
<keyword evidence="2" id="KW-1185">Reference proteome</keyword>
<dbReference type="GeneID" id="80895717"/>
<proteinExistence type="predicted"/>
<dbReference type="KEGG" id="amus:LMH87_008558"/>
<sequence length="160" mass="17753">MMSLSGISDVRNPFQTSRRWPHGADRTHSIYIETSTNGNFRHLRQNLFLLHLKPLLAFHCLPNKKGIFNTTSILALFYNPISSIMKLCYVTLFCSLSAALAAATVNTTEAVEGGVTADLKESHSKMINMQQENIVTESCPLRDMHRLAHAALALVVPSGR</sequence>
<dbReference type="Proteomes" id="UP001144673">
    <property type="component" value="Unassembled WGS sequence"/>
</dbReference>
<dbReference type="RefSeq" id="XP_056056378.1">
    <property type="nucleotide sequence ID" value="XM_056201747.1"/>
</dbReference>
<gene>
    <name evidence="1" type="ORF">LMH87_008558</name>
</gene>
<organism evidence="1 2">
    <name type="scientific">Akanthomyces muscarius</name>
    <name type="common">Entomopathogenic fungus</name>
    <name type="synonym">Lecanicillium muscarium</name>
    <dbReference type="NCBI Taxonomy" id="2231603"/>
    <lineage>
        <taxon>Eukaryota</taxon>
        <taxon>Fungi</taxon>
        <taxon>Dikarya</taxon>
        <taxon>Ascomycota</taxon>
        <taxon>Pezizomycotina</taxon>
        <taxon>Sordariomycetes</taxon>
        <taxon>Hypocreomycetidae</taxon>
        <taxon>Hypocreales</taxon>
        <taxon>Cordycipitaceae</taxon>
        <taxon>Akanthomyces</taxon>
    </lineage>
</organism>
<dbReference type="AlphaFoldDB" id="A0A9W8QGK5"/>
<name>A0A9W8QGK5_AKAMU</name>
<accession>A0A9W8QGK5</accession>
<evidence type="ECO:0000313" key="2">
    <source>
        <dbReference type="Proteomes" id="UP001144673"/>
    </source>
</evidence>
<comment type="caution">
    <text evidence="1">The sequence shown here is derived from an EMBL/GenBank/DDBJ whole genome shotgun (WGS) entry which is preliminary data.</text>
</comment>